<proteinExistence type="predicted"/>
<comment type="caution">
    <text evidence="3">The sequence shown here is derived from an EMBL/GenBank/DDBJ whole genome shotgun (WGS) entry which is preliminary data.</text>
</comment>
<organism evidence="3 4">
    <name type="scientific">Nocardia pulmonis</name>
    <dbReference type="NCBI Taxonomy" id="2951408"/>
    <lineage>
        <taxon>Bacteria</taxon>
        <taxon>Bacillati</taxon>
        <taxon>Actinomycetota</taxon>
        <taxon>Actinomycetes</taxon>
        <taxon>Mycobacteriales</taxon>
        <taxon>Nocardiaceae</taxon>
        <taxon>Nocardia</taxon>
    </lineage>
</organism>
<feature type="non-terminal residue" evidence="3">
    <location>
        <position position="1"/>
    </location>
</feature>
<dbReference type="Proteomes" id="UP001139157">
    <property type="component" value="Unassembled WGS sequence"/>
</dbReference>
<dbReference type="EMBL" id="JAMRXG010000032">
    <property type="protein sequence ID" value="MCM6778996.1"/>
    <property type="molecule type" value="Genomic_DNA"/>
</dbReference>
<reference evidence="3" key="1">
    <citation type="submission" date="2022-06" db="EMBL/GenBank/DDBJ databases">
        <title>Novel species in genus nocardia.</title>
        <authorList>
            <person name="Li F."/>
        </authorList>
    </citation>
    <scope>NUCLEOTIDE SEQUENCE</scope>
    <source>
        <strain evidence="3">CDC141</strain>
    </source>
</reference>
<keyword evidence="4" id="KW-1185">Reference proteome</keyword>
<evidence type="ECO:0000313" key="2">
    <source>
        <dbReference type="EMBL" id="MCM6777237.1"/>
    </source>
</evidence>
<dbReference type="EMBL" id="JAMRXG010000008">
    <property type="protein sequence ID" value="MCM6775972.1"/>
    <property type="molecule type" value="Genomic_DNA"/>
</dbReference>
<evidence type="ECO:0000313" key="1">
    <source>
        <dbReference type="EMBL" id="MCM6775972.1"/>
    </source>
</evidence>
<evidence type="ECO:0000313" key="4">
    <source>
        <dbReference type="Proteomes" id="UP001139157"/>
    </source>
</evidence>
<gene>
    <name evidence="1" type="ORF">NDR86_21050</name>
    <name evidence="2" type="ORF">NDR86_27490</name>
    <name evidence="3" type="ORF">NDR86_36520</name>
</gene>
<name>A0A9X2EIY3_9NOCA</name>
<accession>A0A9X2EIY3</accession>
<protein>
    <submittedName>
        <fullName evidence="3">IS5/IS1182 family transposase</fullName>
    </submittedName>
</protein>
<sequence>LKQHRAVATRYEKLATRYLAVIQVAAIDQWL</sequence>
<dbReference type="EMBL" id="JAMRXG010000013">
    <property type="protein sequence ID" value="MCM6777237.1"/>
    <property type="molecule type" value="Genomic_DNA"/>
</dbReference>
<evidence type="ECO:0000313" key="3">
    <source>
        <dbReference type="EMBL" id="MCM6778996.1"/>
    </source>
</evidence>
<dbReference type="AlphaFoldDB" id="A0A9X2EIY3"/>